<dbReference type="SUPFAM" id="SSF52540">
    <property type="entry name" value="P-loop containing nucleoside triphosphate hydrolases"/>
    <property type="match status" value="1"/>
</dbReference>
<dbReference type="Pfam" id="PF00005">
    <property type="entry name" value="ABC_tran"/>
    <property type="match status" value="1"/>
</dbReference>
<feature type="domain" description="ABC transporter" evidence="4">
    <location>
        <begin position="14"/>
        <end position="251"/>
    </location>
</feature>
<organism evidence="5 6">
    <name type="scientific">Psychromonas arctica</name>
    <dbReference type="NCBI Taxonomy" id="168275"/>
    <lineage>
        <taxon>Bacteria</taxon>
        <taxon>Pseudomonadati</taxon>
        <taxon>Pseudomonadota</taxon>
        <taxon>Gammaproteobacteria</taxon>
        <taxon>Alteromonadales</taxon>
        <taxon>Psychromonadaceae</taxon>
        <taxon>Psychromonas</taxon>
    </lineage>
</organism>
<keyword evidence="3 5" id="KW-0067">ATP-binding</keyword>
<dbReference type="InterPro" id="IPR050093">
    <property type="entry name" value="ABC_SmlMolc_Importer"/>
</dbReference>
<evidence type="ECO:0000256" key="2">
    <source>
        <dbReference type="ARBA" id="ARBA00022741"/>
    </source>
</evidence>
<dbReference type="Proteomes" id="UP001366060">
    <property type="component" value="Unassembled WGS sequence"/>
</dbReference>
<dbReference type="Gene3D" id="3.40.50.300">
    <property type="entry name" value="P-loop containing nucleotide triphosphate hydrolases"/>
    <property type="match status" value="1"/>
</dbReference>
<evidence type="ECO:0000256" key="1">
    <source>
        <dbReference type="ARBA" id="ARBA00022448"/>
    </source>
</evidence>
<name>A0ABU9H7C1_9GAMM</name>
<proteinExistence type="predicted"/>
<dbReference type="InterPro" id="IPR027417">
    <property type="entry name" value="P-loop_NTPase"/>
</dbReference>
<evidence type="ECO:0000259" key="4">
    <source>
        <dbReference type="PROSITE" id="PS50893"/>
    </source>
</evidence>
<gene>
    <name evidence="5" type="ORF">V6255_01080</name>
</gene>
<keyword evidence="2" id="KW-0547">Nucleotide-binding</keyword>
<evidence type="ECO:0000313" key="5">
    <source>
        <dbReference type="EMBL" id="MEL0657715.1"/>
    </source>
</evidence>
<dbReference type="PROSITE" id="PS50893">
    <property type="entry name" value="ABC_TRANSPORTER_2"/>
    <property type="match status" value="1"/>
</dbReference>
<dbReference type="EMBL" id="JBAKBA010000001">
    <property type="protein sequence ID" value="MEL0657715.1"/>
    <property type="molecule type" value="Genomic_DNA"/>
</dbReference>
<keyword evidence="6" id="KW-1185">Reference proteome</keyword>
<evidence type="ECO:0000313" key="6">
    <source>
        <dbReference type="Proteomes" id="UP001366060"/>
    </source>
</evidence>
<dbReference type="PANTHER" id="PTHR42781">
    <property type="entry name" value="SPERMIDINE/PUTRESCINE IMPORT ATP-BINDING PROTEIN POTA"/>
    <property type="match status" value="1"/>
</dbReference>
<dbReference type="CDD" id="cd03293">
    <property type="entry name" value="ABC_NrtD_SsuB_transporters"/>
    <property type="match status" value="1"/>
</dbReference>
<keyword evidence="1" id="KW-0813">Transport</keyword>
<dbReference type="GO" id="GO:0005524">
    <property type="term" value="F:ATP binding"/>
    <property type="evidence" value="ECO:0007669"/>
    <property type="project" value="UniProtKB-KW"/>
</dbReference>
<evidence type="ECO:0000256" key="3">
    <source>
        <dbReference type="ARBA" id="ARBA00022840"/>
    </source>
</evidence>
<dbReference type="SMART" id="SM00382">
    <property type="entry name" value="AAA"/>
    <property type="match status" value="1"/>
</dbReference>
<reference evidence="5 6" key="1">
    <citation type="submission" date="2024-02" db="EMBL/GenBank/DDBJ databases">
        <title>Bacteria isolated from the canopy kelp, Nereocystis luetkeana.</title>
        <authorList>
            <person name="Pfister C.A."/>
            <person name="Younker I.T."/>
            <person name="Light S.H."/>
        </authorList>
    </citation>
    <scope>NUCLEOTIDE SEQUENCE [LARGE SCALE GENOMIC DNA]</scope>
    <source>
        <strain evidence="5 6">TI.2.07</strain>
    </source>
</reference>
<dbReference type="PANTHER" id="PTHR42781:SF4">
    <property type="entry name" value="SPERMIDINE_PUTRESCINE IMPORT ATP-BINDING PROTEIN POTA"/>
    <property type="match status" value="1"/>
</dbReference>
<accession>A0ABU9H7C1</accession>
<sequence length="277" mass="30550">MNDSSVEKTTQPIIEIKQVWKEYGDHIVLEKLNLNVQAGEFVSIVGASGCGKTTLLNMLLGTESQSRGEILLDGEPMPTEPNATRGIVFQKYSAFPHLNALENVMLGAEFADAPLLGKVFGTPRKKIKEQALEMLTAVGLADAAMRYPNELSGGMQQRLAIAQALIKEPRILLLDEPFGALDPGIRKDMHKLVSELWQKRGLTIFMITHDLSEGFSLGSRVWVLDKPRIDPQQPERYGAQIVYDIALNATQAMPSSIQTLIEKQATAKSAVQENTHE</sequence>
<comment type="caution">
    <text evidence="5">The sequence shown here is derived from an EMBL/GenBank/DDBJ whole genome shotgun (WGS) entry which is preliminary data.</text>
</comment>
<dbReference type="InterPro" id="IPR003593">
    <property type="entry name" value="AAA+_ATPase"/>
</dbReference>
<protein>
    <submittedName>
        <fullName evidence="5">ABC transporter ATP-binding protein</fullName>
    </submittedName>
</protein>
<dbReference type="InterPro" id="IPR003439">
    <property type="entry name" value="ABC_transporter-like_ATP-bd"/>
</dbReference>
<dbReference type="PROSITE" id="PS00211">
    <property type="entry name" value="ABC_TRANSPORTER_1"/>
    <property type="match status" value="1"/>
</dbReference>
<dbReference type="RefSeq" id="WP_341626476.1">
    <property type="nucleotide sequence ID" value="NZ_JBAKBA010000001.1"/>
</dbReference>
<dbReference type="InterPro" id="IPR017871">
    <property type="entry name" value="ABC_transporter-like_CS"/>
</dbReference>